<keyword evidence="2 3" id="KW-0647">Proteasome</keyword>
<organism evidence="3 4">
    <name type="scientific">Tritrichomonas musculus</name>
    <dbReference type="NCBI Taxonomy" id="1915356"/>
    <lineage>
        <taxon>Eukaryota</taxon>
        <taxon>Metamonada</taxon>
        <taxon>Parabasalia</taxon>
        <taxon>Tritrichomonadida</taxon>
        <taxon>Tritrichomonadidae</taxon>
        <taxon>Tritrichomonas</taxon>
    </lineage>
</organism>
<dbReference type="EMBL" id="JAPFFF010000017">
    <property type="protein sequence ID" value="KAK8863553.1"/>
    <property type="molecule type" value="Genomic_DNA"/>
</dbReference>
<dbReference type="GO" id="GO:0000502">
    <property type="term" value="C:proteasome complex"/>
    <property type="evidence" value="ECO:0007669"/>
    <property type="project" value="UniProtKB-KW"/>
</dbReference>
<keyword evidence="1 2" id="KW-0539">Nucleus</keyword>
<sequence length="225" mass="25123">MNGVKKEVQNPITTTNSIIAAKYNDGIILASDRVVSYGSCFKFSDVSHFVQLTPNVVIGCTGELADFQELVDILRSVLVEEECKNNGEPLEPSEISNYIKRMMYQRRSKMNPFVMKCVLAGVDKNNNKLLTCTDLYGIQWADDTVATGYGAHMQGLQIPKVLKNENVTRDDVINAIKDVFVGIVARHSTMMGPIEFVDVTKDGIKFLDPIEITPNWDILDADWAQ</sequence>
<dbReference type="Proteomes" id="UP001470230">
    <property type="component" value="Unassembled WGS sequence"/>
</dbReference>
<comment type="subcellular location">
    <subcellularLocation>
        <location evidence="2">Cytoplasm</location>
    </subcellularLocation>
    <subcellularLocation>
        <location evidence="2">Nucleus</location>
    </subcellularLocation>
</comment>
<evidence type="ECO:0000256" key="2">
    <source>
        <dbReference type="PIRNR" id="PIRNR001213"/>
    </source>
</evidence>
<dbReference type="PIRSF" id="PIRSF001213">
    <property type="entry name" value="Psome_endopept_beta"/>
    <property type="match status" value="1"/>
</dbReference>
<proteinExistence type="inferred from homology"/>
<name>A0ABR2IIY7_9EUKA</name>
<evidence type="ECO:0000313" key="4">
    <source>
        <dbReference type="Proteomes" id="UP001470230"/>
    </source>
</evidence>
<dbReference type="InterPro" id="IPR001353">
    <property type="entry name" value="Proteasome_sua/b"/>
</dbReference>
<dbReference type="InterPro" id="IPR023333">
    <property type="entry name" value="Proteasome_suB-type"/>
</dbReference>
<evidence type="ECO:0000313" key="3">
    <source>
        <dbReference type="EMBL" id="KAK8863553.1"/>
    </source>
</evidence>
<dbReference type="PANTHER" id="PTHR32194:SF6">
    <property type="entry name" value="PROTEASOME SUBUNIT BETA"/>
    <property type="match status" value="1"/>
</dbReference>
<dbReference type="Gene3D" id="3.60.20.10">
    <property type="entry name" value="Glutamine Phosphoribosylpyrophosphate, subunit 1, domain 1"/>
    <property type="match status" value="1"/>
</dbReference>
<evidence type="ECO:0000256" key="1">
    <source>
        <dbReference type="ARBA" id="ARBA00023242"/>
    </source>
</evidence>
<comment type="caution">
    <text evidence="3">The sequence shown here is derived from an EMBL/GenBank/DDBJ whole genome shotgun (WGS) entry which is preliminary data.</text>
</comment>
<dbReference type="Pfam" id="PF00227">
    <property type="entry name" value="Proteasome"/>
    <property type="match status" value="1"/>
</dbReference>
<keyword evidence="4" id="KW-1185">Reference proteome</keyword>
<dbReference type="PANTHER" id="PTHR32194">
    <property type="entry name" value="METALLOPROTEASE TLDD"/>
    <property type="match status" value="1"/>
</dbReference>
<dbReference type="SUPFAM" id="SSF56235">
    <property type="entry name" value="N-terminal nucleophile aminohydrolases (Ntn hydrolases)"/>
    <property type="match status" value="1"/>
</dbReference>
<dbReference type="InterPro" id="IPR029055">
    <property type="entry name" value="Ntn_hydrolases_N"/>
</dbReference>
<protein>
    <recommendedName>
        <fullName evidence="2">Proteasome subunit beta</fullName>
    </recommendedName>
</protein>
<reference evidence="3 4" key="1">
    <citation type="submission" date="2024-04" db="EMBL/GenBank/DDBJ databases">
        <title>Tritrichomonas musculus Genome.</title>
        <authorList>
            <person name="Alves-Ferreira E."/>
            <person name="Grigg M."/>
            <person name="Lorenzi H."/>
            <person name="Galac M."/>
        </authorList>
    </citation>
    <scope>NUCLEOTIDE SEQUENCE [LARGE SCALE GENOMIC DNA]</scope>
    <source>
        <strain evidence="3 4">EAF2021</strain>
    </source>
</reference>
<accession>A0ABR2IIY7</accession>
<gene>
    <name evidence="3" type="ORF">M9Y10_011239</name>
</gene>
<comment type="similarity">
    <text evidence="2">Belongs to the peptidase T1B family.</text>
</comment>
<keyword evidence="2" id="KW-0963">Cytoplasm</keyword>
<dbReference type="InterPro" id="IPR016295">
    <property type="entry name" value="Proteasome_beta4"/>
</dbReference>
<comment type="function">
    <text evidence="2">Non-catalytic component of the proteasome.</text>
</comment>